<name>A0A9Q0R525_ANAIG</name>
<accession>A0A9Q0R525</accession>
<proteinExistence type="predicted"/>
<sequence length="131" mass="15458">MRIFLLLDLLCKNKHLFTDIMEHLESRTKICMNQLSNFGRKQNFWYQLNLLDGVFSVYEDVTVIGFNAANQAFIYRYNGSIWNQEQILNESSVSFLKECFNLWEFYGEFTVIGAYDANQAFIYEASFISHC</sequence>
<gene>
    <name evidence="1" type="ORF">M0811_13518</name>
</gene>
<dbReference type="AlphaFoldDB" id="A0A9Q0R525"/>
<dbReference type="Proteomes" id="UP001149090">
    <property type="component" value="Unassembled WGS sequence"/>
</dbReference>
<evidence type="ECO:0000313" key="1">
    <source>
        <dbReference type="EMBL" id="KAJ5066581.1"/>
    </source>
</evidence>
<comment type="caution">
    <text evidence="1">The sequence shown here is derived from an EMBL/GenBank/DDBJ whole genome shotgun (WGS) entry which is preliminary data.</text>
</comment>
<organism evidence="1 2">
    <name type="scientific">Anaeramoeba ignava</name>
    <name type="common">Anaerobic marine amoeba</name>
    <dbReference type="NCBI Taxonomy" id="1746090"/>
    <lineage>
        <taxon>Eukaryota</taxon>
        <taxon>Metamonada</taxon>
        <taxon>Anaeramoebidae</taxon>
        <taxon>Anaeramoeba</taxon>
    </lineage>
</organism>
<keyword evidence="2" id="KW-1185">Reference proteome</keyword>
<reference evidence="1" key="1">
    <citation type="submission" date="2022-10" db="EMBL/GenBank/DDBJ databases">
        <title>Novel sulphate-reducing endosymbionts in the free-living metamonad Anaeramoeba.</title>
        <authorList>
            <person name="Jerlstrom-Hultqvist J."/>
            <person name="Cepicka I."/>
            <person name="Gallot-Lavallee L."/>
            <person name="Salas-Leiva D."/>
            <person name="Curtis B.A."/>
            <person name="Zahonova K."/>
            <person name="Pipaliya S."/>
            <person name="Dacks J."/>
            <person name="Roger A.J."/>
        </authorList>
    </citation>
    <scope>NUCLEOTIDE SEQUENCE</scope>
    <source>
        <strain evidence="1">BMAN</strain>
    </source>
</reference>
<dbReference type="EMBL" id="JAPDFW010000140">
    <property type="protein sequence ID" value="KAJ5066581.1"/>
    <property type="molecule type" value="Genomic_DNA"/>
</dbReference>
<protein>
    <submittedName>
        <fullName evidence="1">Uncharacterized protein</fullName>
    </submittedName>
</protein>
<evidence type="ECO:0000313" key="2">
    <source>
        <dbReference type="Proteomes" id="UP001149090"/>
    </source>
</evidence>